<dbReference type="OrthoDB" id="1924787at2759"/>
<dbReference type="PANTHER" id="PTHR11062:SF129">
    <property type="entry name" value="EXOSTOSIN-1"/>
    <property type="match status" value="1"/>
</dbReference>
<dbReference type="GO" id="GO:0015012">
    <property type="term" value="P:heparan sulfate proteoglycan biosynthetic process"/>
    <property type="evidence" value="ECO:0007669"/>
    <property type="project" value="UniProtKB-ARBA"/>
</dbReference>
<dbReference type="EMBL" id="CADEPM010000005">
    <property type="protein sequence ID" value="CAB3406004.1"/>
    <property type="molecule type" value="Genomic_DNA"/>
</dbReference>
<dbReference type="GO" id="GO:0008375">
    <property type="term" value="F:acetylglucosaminyltransferase activity"/>
    <property type="evidence" value="ECO:0007669"/>
    <property type="project" value="TreeGrafter"/>
</dbReference>
<dbReference type="GO" id="GO:0015020">
    <property type="term" value="F:glucuronosyltransferase activity"/>
    <property type="evidence" value="ECO:0007669"/>
    <property type="project" value="TreeGrafter"/>
</dbReference>
<evidence type="ECO:0000313" key="4">
    <source>
        <dbReference type="Proteomes" id="UP000494206"/>
    </source>
</evidence>
<keyword evidence="4" id="KW-1185">Reference proteome</keyword>
<dbReference type="AlphaFoldDB" id="A0A8S1EQV0"/>
<comment type="similarity">
    <text evidence="1">Belongs to the glycosyltransferase 47 family.</text>
</comment>
<dbReference type="GO" id="GO:0005794">
    <property type="term" value="C:Golgi apparatus"/>
    <property type="evidence" value="ECO:0007669"/>
    <property type="project" value="TreeGrafter"/>
</dbReference>
<evidence type="ECO:0000313" key="3">
    <source>
        <dbReference type="EMBL" id="CAB3406004.1"/>
    </source>
</evidence>
<dbReference type="Pfam" id="PF03016">
    <property type="entry name" value="Exostosin_GT47"/>
    <property type="match status" value="1"/>
</dbReference>
<sequence length="346" mass="40339">MQNCFDFQRCQFSRKLYIHPVVNEFEQLPKSQVWQRMLQYFQNSEYYTDDPNEACLFLLGIDTTDRDIRSQNYVKNVPEYIAQLDQSVWNDGRNHLIFNFYHGTFPDYDDHNLNFDTGLAMIARASANDANFFKGFDISLPLFHDNHPYESEPEKVCEKITTANSQYLVSFKGKRYVYGIGSSTRNLVHHLHNAVDIVMVTTCKHNNDWQVYQDDRCAHDNQEYEKWDYDALLSNSTFCLVPRGRRLGSFRFLETLRSGCIPVIVSDSWVLPYSEIIDWSTAAITVREKDALMIPAQLMSMSRRRVDALRENAAAIYDAFLRSVSMISETALKIVHRRIDAHFSNV</sequence>
<feature type="domain" description="Exostosin GT47" evidence="2">
    <location>
        <begin position="15"/>
        <end position="294"/>
    </location>
</feature>
<dbReference type="InterPro" id="IPR004263">
    <property type="entry name" value="Exostosin"/>
</dbReference>
<evidence type="ECO:0000256" key="1">
    <source>
        <dbReference type="ARBA" id="ARBA00010271"/>
    </source>
</evidence>
<dbReference type="InterPro" id="IPR040911">
    <property type="entry name" value="Exostosin_GT47"/>
</dbReference>
<name>A0A8S1EQV0_9PELO</name>
<reference evidence="3 4" key="1">
    <citation type="submission" date="2020-04" db="EMBL/GenBank/DDBJ databases">
        <authorList>
            <person name="Laetsch R D."/>
            <person name="Stevens L."/>
            <person name="Kumar S."/>
            <person name="Blaxter L. M."/>
        </authorList>
    </citation>
    <scope>NUCLEOTIDE SEQUENCE [LARGE SCALE GENOMIC DNA]</scope>
</reference>
<evidence type="ECO:0000259" key="2">
    <source>
        <dbReference type="Pfam" id="PF03016"/>
    </source>
</evidence>
<organism evidence="3 4">
    <name type="scientific">Caenorhabditis bovis</name>
    <dbReference type="NCBI Taxonomy" id="2654633"/>
    <lineage>
        <taxon>Eukaryota</taxon>
        <taxon>Metazoa</taxon>
        <taxon>Ecdysozoa</taxon>
        <taxon>Nematoda</taxon>
        <taxon>Chromadorea</taxon>
        <taxon>Rhabditida</taxon>
        <taxon>Rhabditina</taxon>
        <taxon>Rhabditomorpha</taxon>
        <taxon>Rhabditoidea</taxon>
        <taxon>Rhabditidae</taxon>
        <taxon>Peloderinae</taxon>
        <taxon>Caenorhabditis</taxon>
    </lineage>
</organism>
<dbReference type="Proteomes" id="UP000494206">
    <property type="component" value="Unassembled WGS sequence"/>
</dbReference>
<gene>
    <name evidence="3" type="ORF">CBOVIS_LOCUS8134</name>
</gene>
<comment type="caution">
    <text evidence="3">The sequence shown here is derived from an EMBL/GenBank/DDBJ whole genome shotgun (WGS) entry which is preliminary data.</text>
</comment>
<accession>A0A8S1EQV0</accession>
<dbReference type="PANTHER" id="PTHR11062">
    <property type="entry name" value="EXOSTOSIN HEPARAN SULFATE GLYCOSYLTRANSFERASE -RELATED"/>
    <property type="match status" value="1"/>
</dbReference>
<proteinExistence type="inferred from homology"/>
<protein>
    <recommendedName>
        <fullName evidence="2">Exostosin GT47 domain-containing protein</fullName>
    </recommendedName>
</protein>